<dbReference type="PROSITE" id="PS00889">
    <property type="entry name" value="CNMP_BINDING_2"/>
    <property type="match status" value="1"/>
</dbReference>
<dbReference type="InterPro" id="IPR018490">
    <property type="entry name" value="cNMP-bd_dom_sf"/>
</dbReference>
<keyword evidence="3" id="KW-1185">Reference proteome</keyword>
<dbReference type="AlphaFoldDB" id="D9SHW8"/>
<evidence type="ECO:0000313" key="2">
    <source>
        <dbReference type="EMBL" id="ADL56058.1"/>
    </source>
</evidence>
<accession>D9SHW8</accession>
<dbReference type="CDD" id="cd00038">
    <property type="entry name" value="CAP_ED"/>
    <property type="match status" value="1"/>
</dbReference>
<dbReference type="GO" id="GO:0005829">
    <property type="term" value="C:cytosol"/>
    <property type="evidence" value="ECO:0007669"/>
    <property type="project" value="TreeGrafter"/>
</dbReference>
<dbReference type="PROSITE" id="PS50042">
    <property type="entry name" value="CNMP_BINDING_3"/>
    <property type="match status" value="1"/>
</dbReference>
<sequence>MQKLHRVVYSVGRPFFMNVPMTFSTQKNLSTILEPFGANEISMDEIRNTLDATQMFKDFEWAQIQALSQYIQLYRAVPGTVLFSEGDRGDFMCIVLQGRLDIHKQDMQHDDKRVASVYAGRSLGEMALVDGEVRSATAVVKEPSVLAVLTHDGFVEIIRDKPALAVKLLLKISQLISQRLRLTSGILVDYLEK</sequence>
<dbReference type="eggNOG" id="COG0664">
    <property type="taxonomic scope" value="Bacteria"/>
</dbReference>
<dbReference type="InterPro" id="IPR018488">
    <property type="entry name" value="cNMP-bd_CS"/>
</dbReference>
<dbReference type="PANTHER" id="PTHR24567:SF74">
    <property type="entry name" value="HTH-TYPE TRANSCRIPTIONAL REGULATOR ARCR"/>
    <property type="match status" value="1"/>
</dbReference>
<dbReference type="KEGG" id="gca:Galf_2052"/>
<evidence type="ECO:0000313" key="3">
    <source>
        <dbReference type="Proteomes" id="UP000001235"/>
    </source>
</evidence>
<dbReference type="Pfam" id="PF00027">
    <property type="entry name" value="cNMP_binding"/>
    <property type="match status" value="1"/>
</dbReference>
<evidence type="ECO:0000259" key="1">
    <source>
        <dbReference type="PROSITE" id="PS50042"/>
    </source>
</evidence>
<dbReference type="OrthoDB" id="8589195at2"/>
<dbReference type="InterPro" id="IPR000595">
    <property type="entry name" value="cNMP-bd_dom"/>
</dbReference>
<feature type="domain" description="Cyclic nucleotide-binding" evidence="1">
    <location>
        <begin position="55"/>
        <end position="158"/>
    </location>
</feature>
<dbReference type="InterPro" id="IPR014710">
    <property type="entry name" value="RmlC-like_jellyroll"/>
</dbReference>
<organism evidence="2 3">
    <name type="scientific">Gallionella capsiferriformans (strain ES-2)</name>
    <name type="common">Gallionella ferruginea capsiferriformans (strain ES-2)</name>
    <dbReference type="NCBI Taxonomy" id="395494"/>
    <lineage>
        <taxon>Bacteria</taxon>
        <taxon>Pseudomonadati</taxon>
        <taxon>Pseudomonadota</taxon>
        <taxon>Betaproteobacteria</taxon>
        <taxon>Nitrosomonadales</taxon>
        <taxon>Gallionellaceae</taxon>
        <taxon>Gallionella</taxon>
    </lineage>
</organism>
<dbReference type="SMART" id="SM00100">
    <property type="entry name" value="cNMP"/>
    <property type="match status" value="1"/>
</dbReference>
<reference evidence="2 3" key="1">
    <citation type="submission" date="2010-08" db="EMBL/GenBank/DDBJ databases">
        <title>Complete sequence of Gallionella capsiferriformans ES-2.</title>
        <authorList>
            <consortium name="US DOE Joint Genome Institute"/>
            <person name="Lucas S."/>
            <person name="Copeland A."/>
            <person name="Lapidus A."/>
            <person name="Cheng J.-F."/>
            <person name="Bruce D."/>
            <person name="Goodwin L."/>
            <person name="Pitluck S."/>
            <person name="Chertkov O."/>
            <person name="Davenport K.W."/>
            <person name="Detter J.C."/>
            <person name="Han C."/>
            <person name="Tapia R."/>
            <person name="Land M."/>
            <person name="Hauser L."/>
            <person name="Chang Y.-J."/>
            <person name="Jeffries C."/>
            <person name="Kyrpides N."/>
            <person name="Ivanova N."/>
            <person name="Mikhailova N."/>
            <person name="Shelobolina E.S."/>
            <person name="Picardal F."/>
            <person name="Roden E."/>
            <person name="Emerson D."/>
            <person name="Woyke T."/>
        </authorList>
    </citation>
    <scope>NUCLEOTIDE SEQUENCE [LARGE SCALE GENOMIC DNA]</scope>
    <source>
        <strain evidence="2 3">ES-2</strain>
    </source>
</reference>
<dbReference type="EMBL" id="CP002159">
    <property type="protein sequence ID" value="ADL56058.1"/>
    <property type="molecule type" value="Genomic_DNA"/>
</dbReference>
<dbReference type="GO" id="GO:0003700">
    <property type="term" value="F:DNA-binding transcription factor activity"/>
    <property type="evidence" value="ECO:0007669"/>
    <property type="project" value="TreeGrafter"/>
</dbReference>
<dbReference type="PANTHER" id="PTHR24567">
    <property type="entry name" value="CRP FAMILY TRANSCRIPTIONAL REGULATORY PROTEIN"/>
    <property type="match status" value="1"/>
</dbReference>
<dbReference type="STRING" id="395494.Galf_2052"/>
<proteinExistence type="predicted"/>
<dbReference type="InterPro" id="IPR050397">
    <property type="entry name" value="Env_Response_Regulators"/>
</dbReference>
<dbReference type="Proteomes" id="UP000001235">
    <property type="component" value="Chromosome"/>
</dbReference>
<dbReference type="SUPFAM" id="SSF51206">
    <property type="entry name" value="cAMP-binding domain-like"/>
    <property type="match status" value="1"/>
</dbReference>
<gene>
    <name evidence="2" type="ordered locus">Galf_2052</name>
</gene>
<protein>
    <submittedName>
        <fullName evidence="2">Putative transcriptional regulator, Crp/Fnr family</fullName>
    </submittedName>
</protein>
<name>D9SHW8_GALCS</name>
<dbReference type="HOGENOM" id="CLU_075053_16_0_4"/>
<dbReference type="Gene3D" id="2.60.120.10">
    <property type="entry name" value="Jelly Rolls"/>
    <property type="match status" value="1"/>
</dbReference>